<gene>
    <name evidence="2" type="ORF">AQI94_36780</name>
</gene>
<dbReference type="EMBL" id="LMWM01000044">
    <property type="protein sequence ID" value="KUM83348.1"/>
    <property type="molecule type" value="Genomic_DNA"/>
</dbReference>
<sequence length="247" mass="26655">MTDDDGYFGESVAATYDESSAAMFAPGAVEPAVAVLAELAGEGRALELGVGTGRIALPLARRGVGVHGIELSRAMADRLRAKPGGEAVGVTIGDFATARAPGTFSVAYLVFNTIMNLTTQDAQVDCFRNVAAHLEPGGTFVVEVMVPGLRRLPPGQNTVPFHVGTDRLGFDTYDTVTQAMSSHHVRVTEDGRGSFRSIPFRYVWPAELDLMARLAGMRLRERWADWNRAPFTSESESHVSVWEKAVD</sequence>
<protein>
    <submittedName>
        <fullName evidence="2">Methyltransferase</fullName>
    </submittedName>
</protein>
<proteinExistence type="predicted"/>
<dbReference type="Proteomes" id="UP000053039">
    <property type="component" value="Unassembled WGS sequence"/>
</dbReference>
<evidence type="ECO:0000259" key="1">
    <source>
        <dbReference type="Pfam" id="PF13649"/>
    </source>
</evidence>
<name>A0A117PNP2_9ACTN</name>
<dbReference type="OrthoDB" id="3172472at2"/>
<keyword evidence="2" id="KW-0489">Methyltransferase</keyword>
<keyword evidence="2" id="KW-0808">Transferase</keyword>
<evidence type="ECO:0000313" key="3">
    <source>
        <dbReference type="Proteomes" id="UP000053039"/>
    </source>
</evidence>
<organism evidence="2 3">
    <name type="scientific">Streptomyces pseudovenezuelae</name>
    <dbReference type="NCBI Taxonomy" id="67350"/>
    <lineage>
        <taxon>Bacteria</taxon>
        <taxon>Bacillati</taxon>
        <taxon>Actinomycetota</taxon>
        <taxon>Actinomycetes</taxon>
        <taxon>Kitasatosporales</taxon>
        <taxon>Streptomycetaceae</taxon>
        <taxon>Streptomyces</taxon>
        <taxon>Streptomyces aurantiacus group</taxon>
    </lineage>
</organism>
<dbReference type="GO" id="GO:0008168">
    <property type="term" value="F:methyltransferase activity"/>
    <property type="evidence" value="ECO:0007669"/>
    <property type="project" value="UniProtKB-KW"/>
</dbReference>
<dbReference type="Gene3D" id="3.40.50.150">
    <property type="entry name" value="Vaccinia Virus protein VP39"/>
    <property type="match status" value="1"/>
</dbReference>
<dbReference type="SUPFAM" id="SSF53335">
    <property type="entry name" value="S-adenosyl-L-methionine-dependent methyltransferases"/>
    <property type="match status" value="1"/>
</dbReference>
<dbReference type="AlphaFoldDB" id="A0A117PNP2"/>
<dbReference type="Pfam" id="PF13649">
    <property type="entry name" value="Methyltransf_25"/>
    <property type="match status" value="1"/>
</dbReference>
<feature type="domain" description="Methyltransferase" evidence="1">
    <location>
        <begin position="46"/>
        <end position="138"/>
    </location>
</feature>
<evidence type="ECO:0000313" key="2">
    <source>
        <dbReference type="EMBL" id="KUM83348.1"/>
    </source>
</evidence>
<accession>A0A117PNP2</accession>
<dbReference type="RefSeq" id="WP_031055337.1">
    <property type="nucleotide sequence ID" value="NZ_CP107755.1"/>
</dbReference>
<dbReference type="GeneID" id="95700019"/>
<comment type="caution">
    <text evidence="2">The sequence shown here is derived from an EMBL/GenBank/DDBJ whole genome shotgun (WGS) entry which is preliminary data.</text>
</comment>
<dbReference type="CDD" id="cd02440">
    <property type="entry name" value="AdoMet_MTases"/>
    <property type="match status" value="1"/>
</dbReference>
<dbReference type="InterPro" id="IPR029063">
    <property type="entry name" value="SAM-dependent_MTases_sf"/>
</dbReference>
<dbReference type="InterPro" id="IPR041698">
    <property type="entry name" value="Methyltransf_25"/>
</dbReference>
<dbReference type="GO" id="GO:0032259">
    <property type="term" value="P:methylation"/>
    <property type="evidence" value="ECO:0007669"/>
    <property type="project" value="UniProtKB-KW"/>
</dbReference>
<reference evidence="2 3" key="1">
    <citation type="submission" date="2015-10" db="EMBL/GenBank/DDBJ databases">
        <title>Draft genome sequence of Streptomyces pseudovenezuelae DSM 40212, type strain for the species Streptomyces pseudovenezuelae.</title>
        <authorList>
            <person name="Ruckert C."/>
            <person name="Winkler A."/>
            <person name="Kalinowski J."/>
            <person name="Kampfer P."/>
            <person name="Glaeser S."/>
        </authorList>
    </citation>
    <scope>NUCLEOTIDE SEQUENCE [LARGE SCALE GENOMIC DNA]</scope>
    <source>
        <strain evidence="2 3">DSM 40212</strain>
    </source>
</reference>